<dbReference type="InterPro" id="IPR010987">
    <property type="entry name" value="Glutathione-S-Trfase_C-like"/>
</dbReference>
<evidence type="ECO:0000256" key="1">
    <source>
        <dbReference type="ARBA" id="ARBA00010007"/>
    </source>
</evidence>
<dbReference type="InterPro" id="IPR004045">
    <property type="entry name" value="Glutathione_S-Trfase_N"/>
</dbReference>
<dbReference type="SFLD" id="SFLDG00358">
    <property type="entry name" value="Main_(cytGST)"/>
    <property type="match status" value="1"/>
</dbReference>
<dbReference type="PROSITE" id="PS50404">
    <property type="entry name" value="GST_NTER"/>
    <property type="match status" value="1"/>
</dbReference>
<dbReference type="SFLD" id="SFLDS00019">
    <property type="entry name" value="Glutathione_Transferase_(cytos"/>
    <property type="match status" value="1"/>
</dbReference>
<dbReference type="PANTHER" id="PTHR42673:SF21">
    <property type="entry name" value="GLUTATHIONE S-TRANSFERASE YFCF"/>
    <property type="match status" value="1"/>
</dbReference>
<reference evidence="5" key="1">
    <citation type="journal article" date="2022" name="Int. J. Syst. Evol. Microbiol.">
        <title>Anaeromyxobacter oryzae sp. nov., Anaeromyxobacter diazotrophicus sp. nov. and Anaeromyxobacter paludicola sp. nov., isolated from paddy soils.</title>
        <authorList>
            <person name="Itoh H."/>
            <person name="Xu Z."/>
            <person name="Mise K."/>
            <person name="Masuda Y."/>
            <person name="Ushijima N."/>
            <person name="Hayakawa C."/>
            <person name="Shiratori Y."/>
            <person name="Senoo K."/>
        </authorList>
    </citation>
    <scope>NUCLEOTIDE SEQUENCE [LARGE SCALE GENOMIC DNA]</scope>
    <source>
        <strain evidence="5">Red232</strain>
    </source>
</reference>
<dbReference type="InterPro" id="IPR005955">
    <property type="entry name" value="GST_Zeta"/>
</dbReference>
<dbReference type="InterPro" id="IPR034330">
    <property type="entry name" value="GST_Zeta_C"/>
</dbReference>
<evidence type="ECO:0000313" key="4">
    <source>
        <dbReference type="EMBL" id="BDG04832.1"/>
    </source>
</evidence>
<sequence>MTTLRLYSYWRSSSSWRVRIGLGLKGLAYQCVPVNLLTGEQHSEAHRARSPMGQIPVLEVEEDGQVLRLVQSMAILEWLDERFPDPPLLPADLAGRARVRSLAEHVNSGIQPLQNAIVLRMLKERHPGYEKEWVRHWITVGLQGLEAAVNHGPVSRFCHGDAPGLAECYLVPQMYSARRFGVDVAPFPTLGRIEEACRALAPFQAAEPDRQSDAPPERTP</sequence>
<dbReference type="PROSITE" id="PS50405">
    <property type="entry name" value="GST_CTER"/>
    <property type="match status" value="1"/>
</dbReference>
<dbReference type="Proteomes" id="UP001162891">
    <property type="component" value="Chromosome"/>
</dbReference>
<accession>A0ABN6MV33</accession>
<evidence type="ECO:0000259" key="3">
    <source>
        <dbReference type="PROSITE" id="PS50405"/>
    </source>
</evidence>
<dbReference type="SUPFAM" id="SSF47616">
    <property type="entry name" value="GST C-terminal domain-like"/>
    <property type="match status" value="1"/>
</dbReference>
<protein>
    <submittedName>
        <fullName evidence="4">Maleylacetoacetate isomerase</fullName>
    </submittedName>
</protein>
<gene>
    <name evidence="4" type="primary">uptB</name>
    <name evidence="4" type="ORF">AMOR_38280</name>
</gene>
<proteinExistence type="inferred from homology"/>
<dbReference type="Gene3D" id="1.20.1050.10">
    <property type="match status" value="1"/>
</dbReference>
<dbReference type="PANTHER" id="PTHR42673">
    <property type="entry name" value="MALEYLACETOACETATE ISOMERASE"/>
    <property type="match status" value="1"/>
</dbReference>
<keyword evidence="4" id="KW-0413">Isomerase</keyword>
<feature type="domain" description="GST C-terminal" evidence="3">
    <location>
        <begin position="92"/>
        <end position="216"/>
    </location>
</feature>
<name>A0ABN6MV33_9BACT</name>
<organism evidence="4 5">
    <name type="scientific">Anaeromyxobacter oryzae</name>
    <dbReference type="NCBI Taxonomy" id="2918170"/>
    <lineage>
        <taxon>Bacteria</taxon>
        <taxon>Pseudomonadati</taxon>
        <taxon>Myxococcota</taxon>
        <taxon>Myxococcia</taxon>
        <taxon>Myxococcales</taxon>
        <taxon>Cystobacterineae</taxon>
        <taxon>Anaeromyxobacteraceae</taxon>
        <taxon>Anaeromyxobacter</taxon>
    </lineage>
</organism>
<dbReference type="RefSeq" id="WP_248353329.1">
    <property type="nucleotide sequence ID" value="NZ_AP025591.1"/>
</dbReference>
<dbReference type="Pfam" id="PF02798">
    <property type="entry name" value="GST_N"/>
    <property type="match status" value="1"/>
</dbReference>
<dbReference type="EMBL" id="AP025591">
    <property type="protein sequence ID" value="BDG04832.1"/>
    <property type="molecule type" value="Genomic_DNA"/>
</dbReference>
<comment type="similarity">
    <text evidence="1">Belongs to the GST superfamily. Zeta family.</text>
</comment>
<dbReference type="CDD" id="cd03191">
    <property type="entry name" value="GST_C_Zeta"/>
    <property type="match status" value="1"/>
</dbReference>
<dbReference type="InterPro" id="IPR036249">
    <property type="entry name" value="Thioredoxin-like_sf"/>
</dbReference>
<evidence type="ECO:0000259" key="2">
    <source>
        <dbReference type="PROSITE" id="PS50404"/>
    </source>
</evidence>
<keyword evidence="5" id="KW-1185">Reference proteome</keyword>
<evidence type="ECO:0000313" key="5">
    <source>
        <dbReference type="Proteomes" id="UP001162891"/>
    </source>
</evidence>
<dbReference type="NCBIfam" id="TIGR01262">
    <property type="entry name" value="maiA"/>
    <property type="match status" value="1"/>
</dbReference>
<dbReference type="Gene3D" id="3.40.30.10">
    <property type="entry name" value="Glutaredoxin"/>
    <property type="match status" value="1"/>
</dbReference>
<feature type="domain" description="GST N-terminal" evidence="2">
    <location>
        <begin position="2"/>
        <end position="87"/>
    </location>
</feature>
<dbReference type="InterPro" id="IPR036282">
    <property type="entry name" value="Glutathione-S-Trfase_C_sf"/>
</dbReference>
<dbReference type="InterPro" id="IPR040079">
    <property type="entry name" value="Glutathione_S-Trfase"/>
</dbReference>
<dbReference type="GO" id="GO:0016853">
    <property type="term" value="F:isomerase activity"/>
    <property type="evidence" value="ECO:0007669"/>
    <property type="project" value="UniProtKB-KW"/>
</dbReference>
<dbReference type="SUPFAM" id="SSF52833">
    <property type="entry name" value="Thioredoxin-like"/>
    <property type="match status" value="1"/>
</dbReference>